<dbReference type="SUPFAM" id="SSF101898">
    <property type="entry name" value="NHL repeat"/>
    <property type="match status" value="1"/>
</dbReference>
<dbReference type="InterPro" id="IPR000315">
    <property type="entry name" value="Znf_B-box"/>
</dbReference>
<dbReference type="Gene3D" id="3.30.160.60">
    <property type="entry name" value="Classic Zinc Finger"/>
    <property type="match status" value="1"/>
</dbReference>
<dbReference type="GO" id="GO:0006513">
    <property type="term" value="P:protein monoubiquitination"/>
    <property type="evidence" value="ECO:0007669"/>
    <property type="project" value="TreeGrafter"/>
</dbReference>
<dbReference type="Pfam" id="PF00643">
    <property type="entry name" value="zf-B_box"/>
    <property type="match status" value="1"/>
</dbReference>
<accession>K1QGG2</accession>
<organism evidence="1">
    <name type="scientific">Magallana gigas</name>
    <name type="common">Pacific oyster</name>
    <name type="synonym">Crassostrea gigas</name>
    <dbReference type="NCBI Taxonomy" id="29159"/>
    <lineage>
        <taxon>Eukaryota</taxon>
        <taxon>Metazoa</taxon>
        <taxon>Spiralia</taxon>
        <taxon>Lophotrochozoa</taxon>
        <taxon>Mollusca</taxon>
        <taxon>Bivalvia</taxon>
        <taxon>Autobranchia</taxon>
        <taxon>Pteriomorphia</taxon>
        <taxon>Ostreida</taxon>
        <taxon>Ostreoidea</taxon>
        <taxon>Ostreidae</taxon>
        <taxon>Magallana</taxon>
    </lineage>
</organism>
<dbReference type="CDD" id="cd19756">
    <property type="entry name" value="Bbox2"/>
    <property type="match status" value="1"/>
</dbReference>
<name>K1QGG2_MAGGI</name>
<dbReference type="EMBL" id="JH818763">
    <property type="protein sequence ID" value="EKC27910.1"/>
    <property type="molecule type" value="Genomic_DNA"/>
</dbReference>
<dbReference type="InterPro" id="IPR011042">
    <property type="entry name" value="6-blade_b-propeller_TolB-like"/>
</dbReference>
<dbReference type="SMART" id="SM00336">
    <property type="entry name" value="BBOX"/>
    <property type="match status" value="1"/>
</dbReference>
<gene>
    <name evidence="1" type="ORF">CGI_10011352</name>
</gene>
<dbReference type="AlphaFoldDB" id="K1QGG2"/>
<dbReference type="PROSITE" id="PS50119">
    <property type="entry name" value="ZF_BBOX"/>
    <property type="match status" value="1"/>
</dbReference>
<dbReference type="PANTHER" id="PTHR25462">
    <property type="entry name" value="BONUS, ISOFORM C-RELATED"/>
    <property type="match status" value="1"/>
</dbReference>
<dbReference type="InterPro" id="IPR047153">
    <property type="entry name" value="TRIM45/56/19-like"/>
</dbReference>
<dbReference type="Gene3D" id="2.120.10.30">
    <property type="entry name" value="TolB, C-terminal domain"/>
    <property type="match status" value="1"/>
</dbReference>
<reference evidence="1" key="1">
    <citation type="journal article" date="2012" name="Nature">
        <title>The oyster genome reveals stress adaptation and complexity of shell formation.</title>
        <authorList>
            <person name="Zhang G."/>
            <person name="Fang X."/>
            <person name="Guo X."/>
            <person name="Li L."/>
            <person name="Luo R."/>
            <person name="Xu F."/>
            <person name="Yang P."/>
            <person name="Zhang L."/>
            <person name="Wang X."/>
            <person name="Qi H."/>
            <person name="Xiong Z."/>
            <person name="Que H."/>
            <person name="Xie Y."/>
            <person name="Holland P.W."/>
            <person name="Paps J."/>
            <person name="Zhu Y."/>
            <person name="Wu F."/>
            <person name="Chen Y."/>
            <person name="Wang J."/>
            <person name="Peng C."/>
            <person name="Meng J."/>
            <person name="Yang L."/>
            <person name="Liu J."/>
            <person name="Wen B."/>
            <person name="Zhang N."/>
            <person name="Huang Z."/>
            <person name="Zhu Q."/>
            <person name="Feng Y."/>
            <person name="Mount A."/>
            <person name="Hedgecock D."/>
            <person name="Xu Z."/>
            <person name="Liu Y."/>
            <person name="Domazet-Loso T."/>
            <person name="Du Y."/>
            <person name="Sun X."/>
            <person name="Zhang S."/>
            <person name="Liu B."/>
            <person name="Cheng P."/>
            <person name="Jiang X."/>
            <person name="Li J."/>
            <person name="Fan D."/>
            <person name="Wang W."/>
            <person name="Fu W."/>
            <person name="Wang T."/>
            <person name="Wang B."/>
            <person name="Zhang J."/>
            <person name="Peng Z."/>
            <person name="Li Y."/>
            <person name="Li N."/>
            <person name="Wang J."/>
            <person name="Chen M."/>
            <person name="He Y."/>
            <person name="Tan F."/>
            <person name="Song X."/>
            <person name="Zheng Q."/>
            <person name="Huang R."/>
            <person name="Yang H."/>
            <person name="Du X."/>
            <person name="Chen L."/>
            <person name="Yang M."/>
            <person name="Gaffney P.M."/>
            <person name="Wang S."/>
            <person name="Luo L."/>
            <person name="She Z."/>
            <person name="Ming Y."/>
            <person name="Huang W."/>
            <person name="Zhang S."/>
            <person name="Huang B."/>
            <person name="Zhang Y."/>
            <person name="Qu T."/>
            <person name="Ni P."/>
            <person name="Miao G."/>
            <person name="Wang J."/>
            <person name="Wang Q."/>
            <person name="Steinberg C.E."/>
            <person name="Wang H."/>
            <person name="Li N."/>
            <person name="Qian L."/>
            <person name="Zhang G."/>
            <person name="Li Y."/>
            <person name="Yang H."/>
            <person name="Liu X."/>
            <person name="Wang J."/>
            <person name="Yin Y."/>
            <person name="Wang J."/>
        </authorList>
    </citation>
    <scope>NUCLEOTIDE SEQUENCE [LARGE SCALE GENOMIC DNA]</scope>
    <source>
        <strain evidence="1">05x7-T-G4-1.051#20</strain>
    </source>
</reference>
<protein>
    <submittedName>
        <fullName evidence="1">Tripartite motif-containing protein 46</fullName>
    </submittedName>
</protein>
<dbReference type="HOGENOM" id="CLU_007742_5_1_1"/>
<sequence length="552" mass="63053">MPMSEYFYLVKLDYKKKHLTKAQDAVRCHVCENPLQVLQEHCKVCFKHFCKACFSKHLSDNSKTHNCPKHSSNIIENHCEQCDSPICAICASSKQHRGHTIISILENYVKKKKVVEKELTELEKLLYPKYQEIAANILVQKANLNENSKQVLKAIDKHGEDLHRKIDSIIKKLKADLDEMNSKHLAVLKKQEDEIKRRISEIIQSMKNLKKIESGEFKLISSFKSGNAEFREMPFDQNVSLPMFIPNRINKKQLYSLIGFLSDHTTKYAGAQSLRQVSPQKDEPRVIAEIRTEYNDANELRSISCRDDGDFWAGGSDNIMRLYNLQGEMIKSIQTLSREMPFAIVITRSGYLAYTDKNDRTVNIVKETRIETAIILRGWRPLDLCSTSSDGLLVIMESDDYKQTKIARYCGSTEKQIIQFDDKGEPLYSPSGFSKNISENINLDICVSDYKARAVVVVNQAGKLRFTYTGPSYTTARGPFNPKGITTDSKGWILTADPNNRCIHILDQDGQFLRYINNCDLQDPSSLSVDSRDNLFVAQCSTGTVKKIQYHF</sequence>
<dbReference type="InParanoid" id="K1QGG2"/>
<proteinExistence type="predicted"/>
<dbReference type="SUPFAM" id="SSF57845">
    <property type="entry name" value="B-box zinc-binding domain"/>
    <property type="match status" value="1"/>
</dbReference>
<evidence type="ECO:0000313" key="1">
    <source>
        <dbReference type="EMBL" id="EKC27910.1"/>
    </source>
</evidence>
<dbReference type="GO" id="GO:0061630">
    <property type="term" value="F:ubiquitin protein ligase activity"/>
    <property type="evidence" value="ECO:0007669"/>
    <property type="project" value="TreeGrafter"/>
</dbReference>
<dbReference type="GO" id="GO:0008270">
    <property type="term" value="F:zinc ion binding"/>
    <property type="evidence" value="ECO:0007669"/>
    <property type="project" value="InterPro"/>
</dbReference>
<dbReference type="PANTHER" id="PTHR25462:SF229">
    <property type="entry name" value="TRANSCRIPTION INTERMEDIARY FACTOR 1-BETA"/>
    <property type="match status" value="1"/>
</dbReference>